<organism evidence="1">
    <name type="scientific">Pararge aegeria</name>
    <name type="common">speckled wood butterfly</name>
    <dbReference type="NCBI Taxonomy" id="116150"/>
    <lineage>
        <taxon>Eukaryota</taxon>
        <taxon>Metazoa</taxon>
        <taxon>Ecdysozoa</taxon>
        <taxon>Arthropoda</taxon>
        <taxon>Hexapoda</taxon>
        <taxon>Insecta</taxon>
        <taxon>Pterygota</taxon>
        <taxon>Neoptera</taxon>
        <taxon>Endopterygota</taxon>
        <taxon>Lepidoptera</taxon>
        <taxon>Glossata</taxon>
        <taxon>Ditrysia</taxon>
        <taxon>Papilionoidea</taxon>
        <taxon>Nymphalidae</taxon>
        <taxon>Satyrinae</taxon>
        <taxon>Satyrini</taxon>
        <taxon>Parargina</taxon>
        <taxon>Pararge</taxon>
    </lineage>
</organism>
<reference evidence="1" key="1">
    <citation type="journal article" date="2013" name="BMC Genomics">
        <title>Unscrambling butterfly oogenesis.</title>
        <authorList>
            <person name="Carter J.M."/>
            <person name="Baker S.C."/>
            <person name="Pink R."/>
            <person name="Carter D.R."/>
            <person name="Collins A."/>
            <person name="Tomlin J."/>
            <person name="Gibbs M."/>
            <person name="Breuker C.J."/>
        </authorList>
    </citation>
    <scope>NUCLEOTIDE SEQUENCE</scope>
    <source>
        <tissue evidence="1">Ovary</tissue>
    </source>
</reference>
<name>S4NW19_9NEOP</name>
<evidence type="ECO:0000313" key="1">
    <source>
        <dbReference type="EMBL" id="JAA82931.1"/>
    </source>
</evidence>
<protein>
    <submittedName>
        <fullName evidence="1">Uncharacterized protein</fullName>
    </submittedName>
</protein>
<feature type="non-terminal residue" evidence="1">
    <location>
        <position position="75"/>
    </location>
</feature>
<sequence>MGEVEEELLAILQEETVDFNNPTVEFSYYEPTLDSDSEFPWHHPENQVADPEINVPEINMSEFHNPWDIYVGNIP</sequence>
<dbReference type="EMBL" id="GAIX01009629">
    <property type="protein sequence ID" value="JAA82931.1"/>
    <property type="molecule type" value="Transcribed_RNA"/>
</dbReference>
<accession>S4NW19</accession>
<reference evidence="1" key="2">
    <citation type="submission" date="2013-05" db="EMBL/GenBank/DDBJ databases">
        <authorList>
            <person name="Carter J.-M."/>
            <person name="Baker S.C."/>
            <person name="Pink R."/>
            <person name="Carter D.R.F."/>
            <person name="Collins A."/>
            <person name="Tomlin J."/>
            <person name="Gibbs M."/>
            <person name="Breuker C.J."/>
        </authorList>
    </citation>
    <scope>NUCLEOTIDE SEQUENCE</scope>
    <source>
        <tissue evidence="1">Ovary</tissue>
    </source>
</reference>
<proteinExistence type="predicted"/>
<dbReference type="AlphaFoldDB" id="S4NW19"/>